<dbReference type="EC" id="7.1.1.-" evidence="3"/>
<dbReference type="Proteomes" id="UP001597440">
    <property type="component" value="Unassembled WGS sequence"/>
</dbReference>
<dbReference type="HAMAP" id="MF_01357">
    <property type="entry name" value="NDH1_NuoC"/>
    <property type="match status" value="1"/>
</dbReference>
<sequence>MIKQLKEEIDKVFGSDVVKLTDAGLQDTLTVAPARLREVCLWLRDHPTFYFDFLANITAVDYFPEARFAVVYNLTSIPFQLQLTLRVEIEQERSLEHLPEVPSVSMVWRTADWHEREAFDLMGIYFTDHPDLRRILLPDDWEGFPLRKDYEDPDSYHGIPIKN</sequence>
<keyword evidence="2 3" id="KW-0813">Transport</keyword>
<dbReference type="InterPro" id="IPR020396">
    <property type="entry name" value="NADH_UbQ_OxRdtase_CS"/>
</dbReference>
<keyword evidence="3" id="KW-0472">Membrane</keyword>
<reference evidence="8" key="1">
    <citation type="journal article" date="2019" name="Int. J. Syst. Evol. Microbiol.">
        <title>The Global Catalogue of Microorganisms (GCM) 10K type strain sequencing project: providing services to taxonomists for standard genome sequencing and annotation.</title>
        <authorList>
            <consortium name="The Broad Institute Genomics Platform"/>
            <consortium name="The Broad Institute Genome Sequencing Center for Infectious Disease"/>
            <person name="Wu L."/>
            <person name="Ma J."/>
        </authorList>
    </citation>
    <scope>NUCLEOTIDE SEQUENCE [LARGE SCALE GENOMIC DNA]</scope>
    <source>
        <strain evidence="8">KCTC 52298</strain>
    </source>
</reference>
<dbReference type="InterPro" id="IPR010218">
    <property type="entry name" value="NADH_DH_suC"/>
</dbReference>
<keyword evidence="3 5" id="KW-0874">Quinone</keyword>
<dbReference type="PROSITE" id="PS00542">
    <property type="entry name" value="COMPLEX1_30K"/>
    <property type="match status" value="1"/>
</dbReference>
<organism evidence="7 8">
    <name type="scientific">Sphingobacterium tabacisoli</name>
    <dbReference type="NCBI Taxonomy" id="2044855"/>
    <lineage>
        <taxon>Bacteria</taxon>
        <taxon>Pseudomonadati</taxon>
        <taxon>Bacteroidota</taxon>
        <taxon>Sphingobacteriia</taxon>
        <taxon>Sphingobacteriales</taxon>
        <taxon>Sphingobacteriaceae</taxon>
        <taxon>Sphingobacterium</taxon>
    </lineage>
</organism>
<dbReference type="Gene3D" id="3.30.460.80">
    <property type="entry name" value="NADH:ubiquinone oxidoreductase, 30kDa subunit"/>
    <property type="match status" value="1"/>
</dbReference>
<evidence type="ECO:0000256" key="1">
    <source>
        <dbReference type="ARBA" id="ARBA00007569"/>
    </source>
</evidence>
<dbReference type="NCBIfam" id="TIGR01961">
    <property type="entry name" value="NuoC_fam"/>
    <property type="match status" value="1"/>
</dbReference>
<dbReference type="RefSeq" id="WP_210353962.1">
    <property type="nucleotide sequence ID" value="NZ_JAEQMU010000001.1"/>
</dbReference>
<dbReference type="SUPFAM" id="SSF143243">
    <property type="entry name" value="Nqo5-like"/>
    <property type="match status" value="1"/>
</dbReference>
<evidence type="ECO:0000256" key="3">
    <source>
        <dbReference type="HAMAP-Rule" id="MF_01357"/>
    </source>
</evidence>
<evidence type="ECO:0000256" key="5">
    <source>
        <dbReference type="RuleBase" id="RU003582"/>
    </source>
</evidence>
<comment type="catalytic activity">
    <reaction evidence="3 5">
        <text>a quinone + NADH + 5 H(+)(in) = a quinol + NAD(+) + 4 H(+)(out)</text>
        <dbReference type="Rhea" id="RHEA:57888"/>
        <dbReference type="ChEBI" id="CHEBI:15378"/>
        <dbReference type="ChEBI" id="CHEBI:24646"/>
        <dbReference type="ChEBI" id="CHEBI:57540"/>
        <dbReference type="ChEBI" id="CHEBI:57945"/>
        <dbReference type="ChEBI" id="CHEBI:132124"/>
    </reaction>
</comment>
<evidence type="ECO:0000313" key="8">
    <source>
        <dbReference type="Proteomes" id="UP001597440"/>
    </source>
</evidence>
<keyword evidence="3 4" id="KW-0520">NAD</keyword>
<dbReference type="Pfam" id="PF00329">
    <property type="entry name" value="Complex1_30kDa"/>
    <property type="match status" value="1"/>
</dbReference>
<protein>
    <recommendedName>
        <fullName evidence="3">NADH-quinone oxidoreductase subunit C</fullName>
        <ecNumber evidence="3">7.1.1.-</ecNumber>
    </recommendedName>
    <alternativeName>
        <fullName evidence="3">NADH dehydrogenase I subunit C</fullName>
    </alternativeName>
    <alternativeName>
        <fullName evidence="3">NDH-1 subunit C</fullName>
    </alternativeName>
</protein>
<dbReference type="InterPro" id="IPR037232">
    <property type="entry name" value="NADH_quin_OxRdtase_su_C/D-like"/>
</dbReference>
<evidence type="ECO:0000256" key="2">
    <source>
        <dbReference type="ARBA" id="ARBA00022448"/>
    </source>
</evidence>
<dbReference type="PANTHER" id="PTHR10884">
    <property type="entry name" value="NADH DEHYDROGENASE UBIQUINONE IRON-SULFUR PROTEIN 3"/>
    <property type="match status" value="1"/>
</dbReference>
<evidence type="ECO:0000313" key="7">
    <source>
        <dbReference type="EMBL" id="MFD2555653.1"/>
    </source>
</evidence>
<dbReference type="EMBL" id="JBHULD010000014">
    <property type="protein sequence ID" value="MFD2555653.1"/>
    <property type="molecule type" value="Genomic_DNA"/>
</dbReference>
<accession>A0ABW5L4D1</accession>
<comment type="subcellular location">
    <subcellularLocation>
        <location evidence="3">Cell membrane</location>
        <topology evidence="3">Peripheral membrane protein</topology>
        <orientation evidence="3">Cytoplasmic side</orientation>
    </subcellularLocation>
</comment>
<dbReference type="PANTHER" id="PTHR10884:SF14">
    <property type="entry name" value="NADH DEHYDROGENASE [UBIQUINONE] IRON-SULFUR PROTEIN 3, MITOCHONDRIAL"/>
    <property type="match status" value="1"/>
</dbReference>
<comment type="subunit">
    <text evidence="3">NDH-1 is composed of 14 different subunits. Subunits NuoB, C, D, E, F, and G constitute the peripheral sector of the complex.</text>
</comment>
<comment type="similarity">
    <text evidence="1 3 4">Belongs to the complex I 30 kDa subunit family.</text>
</comment>
<keyword evidence="3" id="KW-1003">Cell membrane</keyword>
<evidence type="ECO:0000259" key="6">
    <source>
        <dbReference type="Pfam" id="PF00329"/>
    </source>
</evidence>
<evidence type="ECO:0000256" key="4">
    <source>
        <dbReference type="RuleBase" id="RU003456"/>
    </source>
</evidence>
<dbReference type="InterPro" id="IPR001268">
    <property type="entry name" value="NADH_UbQ_OxRdtase_30kDa_su"/>
</dbReference>
<comment type="function">
    <text evidence="3">NDH-1 shuttles electrons from NADH, via FMN and iron-sulfur (Fe-S) centers, to quinones in the respiratory chain. The immediate electron acceptor for the enzyme in this species is believed to be a menaquinone. Couples the redox reaction to proton translocation (for every two electrons transferred, four hydrogen ions are translocated across the cytoplasmic membrane), and thus conserves the redox energy in a proton gradient.</text>
</comment>
<feature type="domain" description="NADH:ubiquinone oxidoreductase 30kDa subunit" evidence="6">
    <location>
        <begin position="29"/>
        <end position="151"/>
    </location>
</feature>
<keyword evidence="3 4" id="KW-1278">Translocase</keyword>
<gene>
    <name evidence="3" type="primary">nuoC</name>
    <name evidence="7" type="ORF">ACFSQW_14715</name>
</gene>
<name>A0ABW5L4D1_9SPHI</name>
<comment type="caution">
    <text evidence="7">The sequence shown here is derived from an EMBL/GenBank/DDBJ whole genome shotgun (WGS) entry which is preliminary data.</text>
</comment>
<proteinExistence type="inferred from homology"/>
<keyword evidence="8" id="KW-1185">Reference proteome</keyword>